<accession>A0AAQ3SJ38</accession>
<gene>
    <name evidence="1" type="ORF">U9M48_006071</name>
</gene>
<protein>
    <submittedName>
        <fullName evidence="1">Uncharacterized protein</fullName>
    </submittedName>
</protein>
<dbReference type="EMBL" id="CP144746">
    <property type="protein sequence ID" value="WVZ55411.1"/>
    <property type="molecule type" value="Genomic_DNA"/>
</dbReference>
<evidence type="ECO:0000313" key="2">
    <source>
        <dbReference type="Proteomes" id="UP001341281"/>
    </source>
</evidence>
<proteinExistence type="predicted"/>
<reference evidence="1 2" key="1">
    <citation type="submission" date="2024-02" db="EMBL/GenBank/DDBJ databases">
        <title>High-quality chromosome-scale genome assembly of Pensacola bahiagrass (Paspalum notatum Flugge var. saurae).</title>
        <authorList>
            <person name="Vega J.M."/>
            <person name="Podio M."/>
            <person name="Orjuela J."/>
            <person name="Siena L.A."/>
            <person name="Pessino S.C."/>
            <person name="Combes M.C."/>
            <person name="Mariac C."/>
            <person name="Albertini E."/>
            <person name="Pupilli F."/>
            <person name="Ortiz J.P.A."/>
            <person name="Leblanc O."/>
        </authorList>
    </citation>
    <scope>NUCLEOTIDE SEQUENCE [LARGE SCALE GENOMIC DNA]</scope>
    <source>
        <strain evidence="1">R1</strain>
        <tissue evidence="1">Leaf</tissue>
    </source>
</reference>
<name>A0AAQ3SJ38_PASNO</name>
<keyword evidence="2" id="KW-1185">Reference proteome</keyword>
<dbReference type="AlphaFoldDB" id="A0AAQ3SJ38"/>
<evidence type="ECO:0000313" key="1">
    <source>
        <dbReference type="EMBL" id="WVZ55411.1"/>
    </source>
</evidence>
<sequence length="94" mass="10742">MKPKVTPSRLGTQVPRVTNQQWLLKVSPSSKLKNKRGRERRRSAADSALKFLQDPLEDLRIWKPKSGERRGGDSALSKYVLRCLEVEEAILREG</sequence>
<dbReference type="Proteomes" id="UP001341281">
    <property type="component" value="Chromosome 02"/>
</dbReference>
<organism evidence="1 2">
    <name type="scientific">Paspalum notatum var. saurae</name>
    <dbReference type="NCBI Taxonomy" id="547442"/>
    <lineage>
        <taxon>Eukaryota</taxon>
        <taxon>Viridiplantae</taxon>
        <taxon>Streptophyta</taxon>
        <taxon>Embryophyta</taxon>
        <taxon>Tracheophyta</taxon>
        <taxon>Spermatophyta</taxon>
        <taxon>Magnoliopsida</taxon>
        <taxon>Liliopsida</taxon>
        <taxon>Poales</taxon>
        <taxon>Poaceae</taxon>
        <taxon>PACMAD clade</taxon>
        <taxon>Panicoideae</taxon>
        <taxon>Andropogonodae</taxon>
        <taxon>Paspaleae</taxon>
        <taxon>Paspalinae</taxon>
        <taxon>Paspalum</taxon>
    </lineage>
</organism>